<dbReference type="GO" id="GO:0044208">
    <property type="term" value="P:'de novo' AMP biosynthetic process"/>
    <property type="evidence" value="ECO:0007669"/>
    <property type="project" value="TreeGrafter"/>
</dbReference>
<evidence type="ECO:0000256" key="2">
    <source>
        <dbReference type="ARBA" id="ARBA00011738"/>
    </source>
</evidence>
<dbReference type="InterPro" id="IPR042109">
    <property type="entry name" value="Adenylosuccinate_synth_dom1"/>
</dbReference>
<keyword evidence="7" id="KW-0460">Magnesium</keyword>
<dbReference type="PANTHER" id="PTHR11846">
    <property type="entry name" value="ADENYLOSUCCINATE SYNTHETASE"/>
    <property type="match status" value="1"/>
</dbReference>
<comment type="subunit">
    <text evidence="2">Homodimer.</text>
</comment>
<dbReference type="SMART" id="SM00788">
    <property type="entry name" value="Adenylsucc_synt"/>
    <property type="match status" value="1"/>
</dbReference>
<dbReference type="InterPro" id="IPR042110">
    <property type="entry name" value="Adenylosuccinate_synth_dom2"/>
</dbReference>
<dbReference type="InterPro" id="IPR027417">
    <property type="entry name" value="P-loop_NTPase"/>
</dbReference>
<protein>
    <submittedName>
        <fullName evidence="9">Adenylosuccinate synthase</fullName>
    </submittedName>
</protein>
<proteinExistence type="inferred from homology"/>
<keyword evidence="4" id="KW-0479">Metal-binding</keyword>
<dbReference type="SUPFAM" id="SSF52540">
    <property type="entry name" value="P-loop containing nucleoside triphosphate hydrolases"/>
    <property type="match status" value="1"/>
</dbReference>
<dbReference type="Proteomes" id="UP000228500">
    <property type="component" value="Unassembled WGS sequence"/>
</dbReference>
<dbReference type="FunFam" id="3.90.170.10:FF:000001">
    <property type="entry name" value="Adenylosuccinate synthetase"/>
    <property type="match status" value="1"/>
</dbReference>
<evidence type="ECO:0000256" key="4">
    <source>
        <dbReference type="ARBA" id="ARBA00022723"/>
    </source>
</evidence>
<organism evidence="9 10">
    <name type="scientific">Candidatus Roizmanbacteria bacterium CG_4_10_14_3_um_filter_39_13</name>
    <dbReference type="NCBI Taxonomy" id="1974831"/>
    <lineage>
        <taxon>Bacteria</taxon>
        <taxon>Candidatus Roizmaniibacteriota</taxon>
    </lineage>
</organism>
<sequence>NKLGTTKRGIGPTFADKVSYNGIRLYELFNFKYFEEKFRFQAGIKNKILTLFKVAPIEIERELIKFKEYRRILAPYVIDTFPILSEAVAKKKHILFEGAHGVMLDVDWGLYPYCTGSNIITGGINTGSGLPINKIDKIWAVVKAYTTRVGEGPVPTEFDDEVAHTIREQGHEYGTTTGRPRRIGWLDLEAVKFACQITSANCLAITKTDILTGIKKIKVCIGYRLEGKKIPYSGCGYVELAKVEPIYKTFNGWTEDIRMIAKFNKLPKNCQIYLRFISSFLKVPVKIVSTGPERERNIIV</sequence>
<comment type="cofactor">
    <cofactor evidence="1">
        <name>Mg(2+)</name>
        <dbReference type="ChEBI" id="CHEBI:18420"/>
    </cofactor>
</comment>
<dbReference type="PANTHER" id="PTHR11846:SF0">
    <property type="entry name" value="ADENYLOSUCCINATE SYNTHETASE"/>
    <property type="match status" value="1"/>
</dbReference>
<dbReference type="HAMAP" id="MF_00011">
    <property type="entry name" value="Adenylosucc_synth"/>
    <property type="match status" value="1"/>
</dbReference>
<dbReference type="AlphaFoldDB" id="A0A2M7LL13"/>
<keyword evidence="8" id="KW-0342">GTP-binding</keyword>
<evidence type="ECO:0000256" key="6">
    <source>
        <dbReference type="ARBA" id="ARBA00022755"/>
    </source>
</evidence>
<feature type="non-terminal residue" evidence="9">
    <location>
        <position position="1"/>
    </location>
</feature>
<evidence type="ECO:0000256" key="7">
    <source>
        <dbReference type="ARBA" id="ARBA00022842"/>
    </source>
</evidence>
<dbReference type="GO" id="GO:0046872">
    <property type="term" value="F:metal ion binding"/>
    <property type="evidence" value="ECO:0007669"/>
    <property type="project" value="UniProtKB-KW"/>
</dbReference>
<dbReference type="GO" id="GO:0005525">
    <property type="term" value="F:GTP binding"/>
    <property type="evidence" value="ECO:0007669"/>
    <property type="project" value="UniProtKB-KW"/>
</dbReference>
<name>A0A2M7LL13_9BACT</name>
<evidence type="ECO:0000313" key="9">
    <source>
        <dbReference type="EMBL" id="PIX68758.1"/>
    </source>
</evidence>
<dbReference type="Gene3D" id="3.40.440.10">
    <property type="entry name" value="Adenylosuccinate Synthetase, subunit A, domain 1"/>
    <property type="match status" value="1"/>
</dbReference>
<comment type="caution">
    <text evidence="9">The sequence shown here is derived from an EMBL/GenBank/DDBJ whole genome shotgun (WGS) entry which is preliminary data.</text>
</comment>
<dbReference type="EMBL" id="PFJH01000067">
    <property type="protein sequence ID" value="PIX68758.1"/>
    <property type="molecule type" value="Genomic_DNA"/>
</dbReference>
<dbReference type="InterPro" id="IPR001114">
    <property type="entry name" value="Adenylosuccinate_synthetase"/>
</dbReference>
<reference evidence="10" key="1">
    <citation type="submission" date="2017-09" db="EMBL/GenBank/DDBJ databases">
        <title>Depth-based differentiation of microbial function through sediment-hosted aquifers and enrichment of novel symbionts in the deep terrestrial subsurface.</title>
        <authorList>
            <person name="Probst A.J."/>
            <person name="Ladd B."/>
            <person name="Jarett J.K."/>
            <person name="Geller-Mcgrath D.E."/>
            <person name="Sieber C.M.K."/>
            <person name="Emerson J.B."/>
            <person name="Anantharaman K."/>
            <person name="Thomas B.C."/>
            <person name="Malmstrom R."/>
            <person name="Stieglmeier M."/>
            <person name="Klingl A."/>
            <person name="Woyke T."/>
            <person name="Ryan C.M."/>
            <person name="Banfield J.F."/>
        </authorList>
    </citation>
    <scope>NUCLEOTIDE SEQUENCE [LARGE SCALE GENOMIC DNA]</scope>
</reference>
<evidence type="ECO:0000256" key="8">
    <source>
        <dbReference type="ARBA" id="ARBA00023134"/>
    </source>
</evidence>
<gene>
    <name evidence="9" type="ORF">COZ40_01560</name>
</gene>
<dbReference type="Gene3D" id="3.90.170.10">
    <property type="entry name" value="Adenylosuccinate Synthetase, subunit A, domain 3"/>
    <property type="match status" value="1"/>
</dbReference>
<accession>A0A2M7LL13</accession>
<dbReference type="GO" id="GO:0046040">
    <property type="term" value="P:IMP metabolic process"/>
    <property type="evidence" value="ECO:0007669"/>
    <property type="project" value="TreeGrafter"/>
</dbReference>
<dbReference type="Pfam" id="PF00709">
    <property type="entry name" value="Adenylsucc_synt"/>
    <property type="match status" value="1"/>
</dbReference>
<keyword evidence="5" id="KW-0547">Nucleotide-binding</keyword>
<dbReference type="GO" id="GO:0005737">
    <property type="term" value="C:cytoplasm"/>
    <property type="evidence" value="ECO:0007669"/>
    <property type="project" value="TreeGrafter"/>
</dbReference>
<keyword evidence="6" id="KW-0658">Purine biosynthesis</keyword>
<evidence type="ECO:0000313" key="10">
    <source>
        <dbReference type="Proteomes" id="UP000228500"/>
    </source>
</evidence>
<dbReference type="GO" id="GO:0004019">
    <property type="term" value="F:adenylosuccinate synthase activity"/>
    <property type="evidence" value="ECO:0007669"/>
    <property type="project" value="InterPro"/>
</dbReference>
<evidence type="ECO:0000256" key="1">
    <source>
        <dbReference type="ARBA" id="ARBA00001946"/>
    </source>
</evidence>
<keyword evidence="3" id="KW-0436">Ligase</keyword>
<evidence type="ECO:0000256" key="3">
    <source>
        <dbReference type="ARBA" id="ARBA00022598"/>
    </source>
</evidence>
<dbReference type="Gene3D" id="1.10.300.10">
    <property type="entry name" value="Adenylosuccinate Synthetase, subunit A, domain 2"/>
    <property type="match status" value="1"/>
</dbReference>
<evidence type="ECO:0000256" key="5">
    <source>
        <dbReference type="ARBA" id="ARBA00022741"/>
    </source>
</evidence>
<dbReference type="InterPro" id="IPR042111">
    <property type="entry name" value="Adenylosuccinate_synth_dom3"/>
</dbReference>